<dbReference type="PANTHER" id="PTHR30009:SF12">
    <property type="entry name" value="PHOSPHOTRANSFERASE IIC COMPONENT GLVC"/>
    <property type="match status" value="1"/>
</dbReference>
<evidence type="ECO:0000259" key="14">
    <source>
        <dbReference type="PROSITE" id="PS51103"/>
    </source>
</evidence>
<evidence type="ECO:0000256" key="4">
    <source>
        <dbReference type="ARBA" id="ARBA00022597"/>
    </source>
</evidence>
<evidence type="ECO:0000313" key="15">
    <source>
        <dbReference type="EMBL" id="MBP1042124.1"/>
    </source>
</evidence>
<feature type="transmembrane region" description="Helical" evidence="12">
    <location>
        <begin position="327"/>
        <end position="345"/>
    </location>
</feature>
<dbReference type="Pfam" id="PF02378">
    <property type="entry name" value="PTS_EIIC"/>
    <property type="match status" value="1"/>
</dbReference>
<keyword evidence="16" id="KW-1185">Reference proteome</keyword>
<feature type="transmembrane region" description="Helical" evidence="12">
    <location>
        <begin position="12"/>
        <end position="32"/>
    </location>
</feature>
<evidence type="ECO:0000259" key="13">
    <source>
        <dbReference type="PROSITE" id="PS51098"/>
    </source>
</evidence>
<dbReference type="Proteomes" id="UP000674938">
    <property type="component" value="Unassembled WGS sequence"/>
</dbReference>
<evidence type="ECO:0000256" key="3">
    <source>
        <dbReference type="ARBA" id="ARBA00022475"/>
    </source>
</evidence>
<dbReference type="PROSITE" id="PS01035">
    <property type="entry name" value="PTS_EIIB_TYPE_1_CYS"/>
    <property type="match status" value="1"/>
</dbReference>
<dbReference type="GO" id="GO:0016301">
    <property type="term" value="F:kinase activity"/>
    <property type="evidence" value="ECO:0007669"/>
    <property type="project" value="UniProtKB-KW"/>
</dbReference>
<dbReference type="PROSITE" id="PS51103">
    <property type="entry name" value="PTS_EIIC_TYPE_1"/>
    <property type="match status" value="1"/>
</dbReference>
<feature type="active site" description="Phosphocysteine intermediate; for EIIB activity" evidence="11">
    <location>
        <position position="472"/>
    </location>
</feature>
<feature type="domain" description="PTS EIIC type-1" evidence="14">
    <location>
        <begin position="1"/>
        <end position="417"/>
    </location>
</feature>
<dbReference type="PROSITE" id="PS51098">
    <property type="entry name" value="PTS_EIIB_TYPE_1"/>
    <property type="match status" value="1"/>
</dbReference>
<dbReference type="InterPro" id="IPR018113">
    <property type="entry name" value="PTrfase_EIIB_Cys"/>
</dbReference>
<keyword evidence="6" id="KW-0598">Phosphotransferase system</keyword>
<dbReference type="InterPro" id="IPR003352">
    <property type="entry name" value="PTS_EIIC"/>
</dbReference>
<keyword evidence="10 12" id="KW-0472">Membrane</keyword>
<evidence type="ECO:0000256" key="10">
    <source>
        <dbReference type="ARBA" id="ARBA00023136"/>
    </source>
</evidence>
<reference evidence="15" key="1">
    <citation type="submission" date="2020-12" db="EMBL/GenBank/DDBJ databases">
        <title>Vagococcus allomyrinae sp. nov. and Enterococcus lavae sp. nov., isolated from the larvae of Allomyrina dichotoma.</title>
        <authorList>
            <person name="Lee S.D."/>
        </authorList>
    </citation>
    <scope>NUCLEOTIDE SEQUENCE</scope>
    <source>
        <strain evidence="15">BWB3-3</strain>
    </source>
</reference>
<feature type="domain" description="PTS EIIB type-1" evidence="13">
    <location>
        <begin position="450"/>
        <end position="526"/>
    </location>
</feature>
<proteinExistence type="predicted"/>
<feature type="transmembrane region" description="Helical" evidence="12">
    <location>
        <begin position="273"/>
        <end position="293"/>
    </location>
</feature>
<evidence type="ECO:0000256" key="5">
    <source>
        <dbReference type="ARBA" id="ARBA00022679"/>
    </source>
</evidence>
<protein>
    <submittedName>
        <fullName evidence="15">PTS transporter subunit EIIC</fullName>
    </submittedName>
</protein>
<dbReference type="Pfam" id="PF00367">
    <property type="entry name" value="PTS_EIIB"/>
    <property type="match status" value="1"/>
</dbReference>
<feature type="transmembrane region" description="Helical" evidence="12">
    <location>
        <begin position="173"/>
        <end position="193"/>
    </location>
</feature>
<dbReference type="InterPro" id="IPR001996">
    <property type="entry name" value="PTS_IIB_1"/>
</dbReference>
<evidence type="ECO:0000313" key="16">
    <source>
        <dbReference type="Proteomes" id="UP000674938"/>
    </source>
</evidence>
<dbReference type="InterPro" id="IPR036878">
    <property type="entry name" value="Glu_permease_IIB"/>
</dbReference>
<keyword evidence="4" id="KW-0762">Sugar transport</keyword>
<evidence type="ECO:0000256" key="2">
    <source>
        <dbReference type="ARBA" id="ARBA00022448"/>
    </source>
</evidence>
<dbReference type="EMBL" id="JAEEGA010000009">
    <property type="protein sequence ID" value="MBP1042124.1"/>
    <property type="molecule type" value="Genomic_DNA"/>
</dbReference>
<dbReference type="GO" id="GO:0008982">
    <property type="term" value="F:protein-N(PI)-phosphohistidine-sugar phosphotransferase activity"/>
    <property type="evidence" value="ECO:0007669"/>
    <property type="project" value="InterPro"/>
</dbReference>
<dbReference type="InterPro" id="IPR013013">
    <property type="entry name" value="PTS_EIIC_1"/>
</dbReference>
<organism evidence="15 16">
    <name type="scientific">Vagococcus allomyrinae</name>
    <dbReference type="NCBI Taxonomy" id="2794353"/>
    <lineage>
        <taxon>Bacteria</taxon>
        <taxon>Bacillati</taxon>
        <taxon>Bacillota</taxon>
        <taxon>Bacilli</taxon>
        <taxon>Lactobacillales</taxon>
        <taxon>Enterococcaceae</taxon>
        <taxon>Vagococcus</taxon>
    </lineage>
</organism>
<feature type="transmembrane region" description="Helical" evidence="12">
    <location>
        <begin position="58"/>
        <end position="79"/>
    </location>
</feature>
<keyword evidence="5" id="KW-0808">Transferase</keyword>
<evidence type="ECO:0000256" key="9">
    <source>
        <dbReference type="ARBA" id="ARBA00022989"/>
    </source>
</evidence>
<keyword evidence="2" id="KW-0813">Transport</keyword>
<evidence type="ECO:0000256" key="6">
    <source>
        <dbReference type="ARBA" id="ARBA00022683"/>
    </source>
</evidence>
<feature type="transmembrane region" description="Helical" evidence="12">
    <location>
        <begin position="130"/>
        <end position="152"/>
    </location>
</feature>
<dbReference type="InterPro" id="IPR050429">
    <property type="entry name" value="PTS_Glucose_EIICBA"/>
</dbReference>
<dbReference type="NCBIfam" id="TIGR02005">
    <property type="entry name" value="PTS-IIBC-alpha"/>
    <property type="match status" value="1"/>
</dbReference>
<keyword evidence="9 12" id="KW-1133">Transmembrane helix</keyword>
<dbReference type="GO" id="GO:0090563">
    <property type="term" value="F:protein-phosphocysteine-sugar phosphotransferase activity"/>
    <property type="evidence" value="ECO:0007669"/>
    <property type="project" value="TreeGrafter"/>
</dbReference>
<evidence type="ECO:0000256" key="12">
    <source>
        <dbReference type="SAM" id="Phobius"/>
    </source>
</evidence>
<dbReference type="GO" id="GO:0009401">
    <property type="term" value="P:phosphoenolpyruvate-dependent sugar phosphotransferase system"/>
    <property type="evidence" value="ECO:0007669"/>
    <property type="project" value="UniProtKB-KW"/>
</dbReference>
<comment type="caution">
    <text evidence="15">The sequence shown here is derived from an EMBL/GenBank/DDBJ whole genome shotgun (WGS) entry which is preliminary data.</text>
</comment>
<sequence>MMKKVQQFGGAMLAPALLFSFAGIVVGFAILFKNQEIMGSLANPDGNWYKCWDVVSEGAWAVFRQIPLLFVIGLPIGLAKKQSARACLEALVIYLTFNYFVSAILNYWGANFGVDMSAEVGSTSGLAMIAGVKTLDTGMIGALIISGIVVFLHNRYFDTALPEMLGVFRGSSFVVIIGFFVMLPVALLFAFIWPKFQGVILNMQDFFISSGNVGIWVYSFLEKILIPTGLHHFIYSPFAYDSIVVPGGTAAYFSEHLTDFQTTSKSLKEMFPIGFSLSGMSKVFGSVGIVLAFYRTAKPEKRKAVLGLMIPVALTAIMAGITEPLEFTFLFMAPVLFVVHAILSATISTVSFAFGVVGNFGGGLINWFAINWLPLWKYHSSTYITQIIIGIIFIGIWYLVFTFLILKLNLPTPGREAEDQEMKLYSKKEYQALKEAESPTESSKSLKGDAKKAHDFLEICGGKDNIVDVTNCATRLRLTVKDGSLVGSDGDFRLRGAQGLVKNGQAIQIIVGLSVPSVRDEFENLL</sequence>
<name>A0A940P5S6_9ENTE</name>
<accession>A0A940P5S6</accession>
<keyword evidence="3" id="KW-1003">Cell membrane</keyword>
<dbReference type="CDD" id="cd00212">
    <property type="entry name" value="PTS_IIB_glc"/>
    <property type="match status" value="1"/>
</dbReference>
<dbReference type="RefSeq" id="WP_209529033.1">
    <property type="nucleotide sequence ID" value="NZ_JAEEGA010000009.1"/>
</dbReference>
<keyword evidence="8" id="KW-0418">Kinase</keyword>
<dbReference type="InterPro" id="IPR010975">
    <property type="entry name" value="PTS_IIBC_a_glc"/>
</dbReference>
<dbReference type="NCBIfam" id="TIGR00826">
    <property type="entry name" value="EIIB_glc"/>
    <property type="match status" value="1"/>
</dbReference>
<evidence type="ECO:0000256" key="1">
    <source>
        <dbReference type="ARBA" id="ARBA00004651"/>
    </source>
</evidence>
<keyword evidence="7 12" id="KW-0812">Transmembrane</keyword>
<evidence type="ECO:0000256" key="11">
    <source>
        <dbReference type="PROSITE-ProRule" id="PRU00421"/>
    </source>
</evidence>
<dbReference type="PANTHER" id="PTHR30009">
    <property type="entry name" value="CYTOCHROME C-TYPE SYNTHESIS PROTEIN AND PTS TRANSMEMBRANE COMPONENT"/>
    <property type="match status" value="1"/>
</dbReference>
<feature type="transmembrane region" description="Helical" evidence="12">
    <location>
        <begin position="305"/>
        <end position="321"/>
    </location>
</feature>
<evidence type="ECO:0000256" key="8">
    <source>
        <dbReference type="ARBA" id="ARBA00022777"/>
    </source>
</evidence>
<dbReference type="SUPFAM" id="SSF55604">
    <property type="entry name" value="Glucose permease domain IIB"/>
    <property type="match status" value="1"/>
</dbReference>
<evidence type="ECO:0000256" key="7">
    <source>
        <dbReference type="ARBA" id="ARBA00022692"/>
    </source>
</evidence>
<dbReference type="GO" id="GO:0005886">
    <property type="term" value="C:plasma membrane"/>
    <property type="evidence" value="ECO:0007669"/>
    <property type="project" value="UniProtKB-SubCell"/>
</dbReference>
<feature type="transmembrane region" description="Helical" evidence="12">
    <location>
        <begin position="382"/>
        <end position="406"/>
    </location>
</feature>
<comment type="subcellular location">
    <subcellularLocation>
        <location evidence="1">Cell membrane</location>
        <topology evidence="1">Multi-pass membrane protein</topology>
    </subcellularLocation>
</comment>
<gene>
    <name evidence="15" type="ORF">I6N95_13980</name>
</gene>
<dbReference type="Gene3D" id="3.30.1360.60">
    <property type="entry name" value="Glucose permease domain IIB"/>
    <property type="match status" value="1"/>
</dbReference>
<feature type="transmembrane region" description="Helical" evidence="12">
    <location>
        <begin position="91"/>
        <end position="110"/>
    </location>
</feature>
<feature type="transmembrane region" description="Helical" evidence="12">
    <location>
        <begin position="352"/>
        <end position="370"/>
    </location>
</feature>
<dbReference type="AlphaFoldDB" id="A0A940P5S6"/>